<accession>A0A2P2KET0</accession>
<dbReference type="EMBL" id="GGEC01023755">
    <property type="protein sequence ID" value="MBX04239.1"/>
    <property type="molecule type" value="Transcribed_RNA"/>
</dbReference>
<proteinExistence type="predicted"/>
<reference evidence="1" key="1">
    <citation type="submission" date="2018-02" db="EMBL/GenBank/DDBJ databases">
        <title>Rhizophora mucronata_Transcriptome.</title>
        <authorList>
            <person name="Meera S.P."/>
            <person name="Sreeshan A."/>
            <person name="Augustine A."/>
        </authorList>
    </citation>
    <scope>NUCLEOTIDE SEQUENCE</scope>
    <source>
        <tissue evidence="1">Leaf</tissue>
    </source>
</reference>
<name>A0A2P2KET0_RHIMU</name>
<evidence type="ECO:0000313" key="1">
    <source>
        <dbReference type="EMBL" id="MBX04239.1"/>
    </source>
</evidence>
<sequence length="129" mass="14485">MVKWRPHRPLPPCTHLNPPLHRTLRLLAAAAASAAAKETQTLSRFERRVINPAQNVAGNTTIASPQILTILPLIHTPLGVRVLLIASMKRPIIQKGRRKMTGQRRKRKRSEARAITINVRSTELKSWGL</sequence>
<protein>
    <submittedName>
        <fullName evidence="1">Uncharacterized protein MANES_08G115600</fullName>
    </submittedName>
</protein>
<dbReference type="AlphaFoldDB" id="A0A2P2KET0"/>
<organism evidence="1">
    <name type="scientific">Rhizophora mucronata</name>
    <name type="common">Asiatic mangrove</name>
    <dbReference type="NCBI Taxonomy" id="61149"/>
    <lineage>
        <taxon>Eukaryota</taxon>
        <taxon>Viridiplantae</taxon>
        <taxon>Streptophyta</taxon>
        <taxon>Embryophyta</taxon>
        <taxon>Tracheophyta</taxon>
        <taxon>Spermatophyta</taxon>
        <taxon>Magnoliopsida</taxon>
        <taxon>eudicotyledons</taxon>
        <taxon>Gunneridae</taxon>
        <taxon>Pentapetalae</taxon>
        <taxon>rosids</taxon>
        <taxon>fabids</taxon>
        <taxon>Malpighiales</taxon>
        <taxon>Rhizophoraceae</taxon>
        <taxon>Rhizophora</taxon>
    </lineage>
</organism>